<dbReference type="Proteomes" id="UP000527143">
    <property type="component" value="Unassembled WGS sequence"/>
</dbReference>
<evidence type="ECO:0000313" key="6">
    <source>
        <dbReference type="EMBL" id="MBB5709286.1"/>
    </source>
</evidence>
<sequence>MNKKHVQQKGAYFYFRRKLGGKDQYIRIPAPWEPEFDAVYERLCSESEPKSAPKPGSIAALVLAYRKSPDFLTEIGDNTRGNRVRYLDYLVEHYGDKTVSGLKTSHVYRIRDILSETPGTANATVSTLKILMDFAIRRDMRETNPAAGVKRLDLGEYEPWPADLLRVCMEQATPMTRLAIATGLCSGQRVSDCIRMQYGWINDGIMQLRNKKMKADVAIPMHSFWLDELARLPRRSVTLLYERTGAPFKTTGAIQSRLRALMKLPAVREIHADLVARELIEEDQRFSFHGLRKNACCYLLELGLSDTEVGSILGMSTEMVRHYGKRTRALMVARGAAERVTGGKIMPMPVGKPVRA</sequence>
<dbReference type="InterPro" id="IPR044068">
    <property type="entry name" value="CB"/>
</dbReference>
<dbReference type="RefSeq" id="WP_184083854.1">
    <property type="nucleotide sequence ID" value="NZ_JACIJF010000001.1"/>
</dbReference>
<dbReference type="GO" id="GO:0006310">
    <property type="term" value="P:DNA recombination"/>
    <property type="evidence" value="ECO:0007669"/>
    <property type="project" value="UniProtKB-KW"/>
</dbReference>
<dbReference type="GO" id="GO:0015074">
    <property type="term" value="P:DNA integration"/>
    <property type="evidence" value="ECO:0007669"/>
    <property type="project" value="UniProtKB-KW"/>
</dbReference>
<evidence type="ECO:0000256" key="3">
    <source>
        <dbReference type="ARBA" id="ARBA00023172"/>
    </source>
</evidence>
<feature type="domain" description="Core-binding (CB)" evidence="5">
    <location>
        <begin position="53"/>
        <end position="136"/>
    </location>
</feature>
<organism evidence="6 7">
    <name type="scientific">Sphingomonas xinjiangensis</name>
    <dbReference type="NCBI Taxonomy" id="643568"/>
    <lineage>
        <taxon>Bacteria</taxon>
        <taxon>Pseudomonadati</taxon>
        <taxon>Pseudomonadota</taxon>
        <taxon>Alphaproteobacteria</taxon>
        <taxon>Sphingomonadales</taxon>
        <taxon>Sphingomonadaceae</taxon>
        <taxon>Sphingomonas</taxon>
    </lineage>
</organism>
<evidence type="ECO:0000256" key="2">
    <source>
        <dbReference type="ARBA" id="ARBA00023125"/>
    </source>
</evidence>
<evidence type="ECO:0000259" key="5">
    <source>
        <dbReference type="PROSITE" id="PS51900"/>
    </source>
</evidence>
<dbReference type="EMBL" id="JACIJF010000001">
    <property type="protein sequence ID" value="MBB5709286.1"/>
    <property type="molecule type" value="Genomic_DNA"/>
</dbReference>
<evidence type="ECO:0000256" key="4">
    <source>
        <dbReference type="PROSITE-ProRule" id="PRU01248"/>
    </source>
</evidence>
<dbReference type="InterPro" id="IPR011010">
    <property type="entry name" value="DNA_brk_join_enz"/>
</dbReference>
<evidence type="ECO:0000313" key="7">
    <source>
        <dbReference type="Proteomes" id="UP000527143"/>
    </source>
</evidence>
<dbReference type="SUPFAM" id="SSF56349">
    <property type="entry name" value="DNA breaking-rejoining enzymes"/>
    <property type="match status" value="1"/>
</dbReference>
<protein>
    <submittedName>
        <fullName evidence="6">Integrase</fullName>
    </submittedName>
</protein>
<dbReference type="PROSITE" id="PS51900">
    <property type="entry name" value="CB"/>
    <property type="match status" value="1"/>
</dbReference>
<dbReference type="Gene3D" id="1.10.443.10">
    <property type="entry name" value="Intergrase catalytic core"/>
    <property type="match status" value="1"/>
</dbReference>
<accession>A0A840YJW9</accession>
<reference evidence="6 7" key="1">
    <citation type="submission" date="2020-08" db="EMBL/GenBank/DDBJ databases">
        <title>Genomic Encyclopedia of Type Strains, Phase IV (KMG-IV): sequencing the most valuable type-strain genomes for metagenomic binning, comparative biology and taxonomic classification.</title>
        <authorList>
            <person name="Goeker M."/>
        </authorList>
    </citation>
    <scope>NUCLEOTIDE SEQUENCE [LARGE SCALE GENOMIC DNA]</scope>
    <source>
        <strain evidence="6 7">DSM 26736</strain>
    </source>
</reference>
<dbReference type="GO" id="GO:0003677">
    <property type="term" value="F:DNA binding"/>
    <property type="evidence" value="ECO:0007669"/>
    <property type="project" value="UniProtKB-UniRule"/>
</dbReference>
<evidence type="ECO:0000256" key="1">
    <source>
        <dbReference type="ARBA" id="ARBA00022908"/>
    </source>
</evidence>
<dbReference type="Gene3D" id="1.10.150.130">
    <property type="match status" value="1"/>
</dbReference>
<keyword evidence="2 4" id="KW-0238">DNA-binding</keyword>
<dbReference type="Pfam" id="PF00589">
    <property type="entry name" value="Phage_integrase"/>
    <property type="match status" value="1"/>
</dbReference>
<dbReference type="InterPro" id="IPR002104">
    <property type="entry name" value="Integrase_catalytic"/>
</dbReference>
<dbReference type="InterPro" id="IPR013762">
    <property type="entry name" value="Integrase-like_cat_sf"/>
</dbReference>
<name>A0A840YJW9_9SPHN</name>
<gene>
    <name evidence="6" type="ORF">FHT02_000492</name>
</gene>
<comment type="caution">
    <text evidence="6">The sequence shown here is derived from an EMBL/GenBank/DDBJ whole genome shotgun (WGS) entry which is preliminary data.</text>
</comment>
<keyword evidence="7" id="KW-1185">Reference proteome</keyword>
<keyword evidence="3" id="KW-0233">DNA recombination</keyword>
<dbReference type="AlphaFoldDB" id="A0A840YJW9"/>
<dbReference type="InterPro" id="IPR010998">
    <property type="entry name" value="Integrase_recombinase_N"/>
</dbReference>
<proteinExistence type="predicted"/>
<keyword evidence="1" id="KW-0229">DNA integration</keyword>